<dbReference type="Pfam" id="PF00933">
    <property type="entry name" value="Glyco_hydro_3"/>
    <property type="match status" value="1"/>
</dbReference>
<reference evidence="7 8" key="1">
    <citation type="submission" date="2024-01" db="EMBL/GenBank/DDBJ databases">
        <title>Maribacter spp. originated from different algae showed divergent polysaccharides utilization ability.</title>
        <authorList>
            <person name="Wang H."/>
            <person name="Wu Y."/>
        </authorList>
    </citation>
    <scope>NUCLEOTIDE SEQUENCE [LARGE SCALE GENOMIC DNA]</scope>
    <source>
        <strain evidence="7 8">PR1</strain>
    </source>
</reference>
<comment type="similarity">
    <text evidence="1 4">Belongs to the glycosyl hydrolase 3 family.</text>
</comment>
<sequence>MRKILRITLKTFGVILVILIVSGLLGWWYVSSQFLNFEDDYTEKEEIPKLTIDGYTFLDRNENGVLDVYEDDRVSIADRVEDLLSQMTLEEKIHILKGSGMASGIGMVDPEEGIPGVVGTIVATPRLGMPALNLSDGPAGLRIEPTREGIDRTFYCTAFPIATLLASTWNTDLAYKVGDAMGNEALEYGIDVILGPGANIHRHPFCGRNFEYYSEDPLVTGKIGAAMVNGIESNGIGTSVKHFVANNQETNRNFNDTRVSDRAMREIYLKGFEIIVEDAQPWTIMSSYNKVNGTHTAESKHLLTDVLRDDWGFEGLVMSDWFGGSDAVAMVNAGNDLLEPGTKKQWDALTKGHDEGTLNMDAVDTSVKRILTLIFKSQKMKGYKYSENPDLKAHAEITRKSASEGIVLLKNEATLPLEKGKNVALIGVYSYDFIAGGTGSGDVNEAYTVSLEEGLANTGFSINQKAKDAYHEHKTANPEAFVKPEGMSAMFNPYLPTEMTYNAAMMQDIVAESDLAIITIGRNSGEGGDRVATDDFLLSDKEKDILQVTCKAFHAANKKVIVVLNIGGVLETASWKDQPDAIVLAWQGGQEGGNAVADILSGQVNPSGKLTVTFPVEVEDHASNVNFPQNGLPMKMTDLLFGKDDIPEDKMEENVDFTEYEEGVYVGYRHFDKANLDVSYPFGYGMSYTNFEYGEMELVHENDSLKITVPVMNTGQVSGKEVVQFYISKDSTQIDRPVQELKAFAKTVLLSSGETDTLRVHVPVKNLRYWNESSLQWTLESGTYKIKAGASSRAIKKAVQVKI</sequence>
<protein>
    <submittedName>
        <fullName evidence="7">Glycoside hydrolase family 3 N-terminal domain-containing protein</fullName>
    </submittedName>
</protein>
<dbReference type="PANTHER" id="PTHR42715">
    <property type="entry name" value="BETA-GLUCOSIDASE"/>
    <property type="match status" value="1"/>
</dbReference>
<keyword evidence="3" id="KW-0119">Carbohydrate metabolism</keyword>
<dbReference type="InterPro" id="IPR036962">
    <property type="entry name" value="Glyco_hydro_3_N_sf"/>
</dbReference>
<dbReference type="InterPro" id="IPR017853">
    <property type="entry name" value="GH"/>
</dbReference>
<dbReference type="EMBL" id="JAZDDG010000004">
    <property type="protein sequence ID" value="MEE1976488.1"/>
    <property type="molecule type" value="Genomic_DNA"/>
</dbReference>
<dbReference type="InterPro" id="IPR019800">
    <property type="entry name" value="Glyco_hydro_3_AS"/>
</dbReference>
<evidence type="ECO:0000313" key="8">
    <source>
        <dbReference type="Proteomes" id="UP001356308"/>
    </source>
</evidence>
<dbReference type="InterPro" id="IPR001764">
    <property type="entry name" value="Glyco_hydro_3_N"/>
</dbReference>
<dbReference type="SUPFAM" id="SSF51445">
    <property type="entry name" value="(Trans)glycosidases"/>
    <property type="match status" value="1"/>
</dbReference>
<dbReference type="Pfam" id="PF14310">
    <property type="entry name" value="Fn3-like"/>
    <property type="match status" value="1"/>
</dbReference>
<comment type="caution">
    <text evidence="7">The sequence shown here is derived from an EMBL/GenBank/DDBJ whole genome shotgun (WGS) entry which is preliminary data.</text>
</comment>
<organism evidence="7 8">
    <name type="scientific">Maribacter cobaltidurans</name>
    <dbReference type="NCBI Taxonomy" id="1178778"/>
    <lineage>
        <taxon>Bacteria</taxon>
        <taxon>Pseudomonadati</taxon>
        <taxon>Bacteroidota</taxon>
        <taxon>Flavobacteriia</taxon>
        <taxon>Flavobacteriales</taxon>
        <taxon>Flavobacteriaceae</taxon>
        <taxon>Maribacter</taxon>
    </lineage>
</organism>
<evidence type="ECO:0000256" key="2">
    <source>
        <dbReference type="ARBA" id="ARBA00022801"/>
    </source>
</evidence>
<proteinExistence type="inferred from homology"/>
<evidence type="ECO:0000256" key="1">
    <source>
        <dbReference type="ARBA" id="ARBA00005336"/>
    </source>
</evidence>
<keyword evidence="5" id="KW-0812">Transmembrane</keyword>
<accession>A0ABU7IV50</accession>
<keyword evidence="5" id="KW-0472">Membrane</keyword>
<dbReference type="PROSITE" id="PS00775">
    <property type="entry name" value="GLYCOSYL_HYDROL_F3"/>
    <property type="match status" value="1"/>
</dbReference>
<dbReference type="Pfam" id="PF01915">
    <property type="entry name" value="Glyco_hydro_3_C"/>
    <property type="match status" value="1"/>
</dbReference>
<dbReference type="InterPro" id="IPR050288">
    <property type="entry name" value="Cellulose_deg_GH3"/>
</dbReference>
<dbReference type="SUPFAM" id="SSF52279">
    <property type="entry name" value="Beta-D-glucan exohydrolase, C-terminal domain"/>
    <property type="match status" value="1"/>
</dbReference>
<dbReference type="Proteomes" id="UP001356308">
    <property type="component" value="Unassembled WGS sequence"/>
</dbReference>
<feature type="transmembrane region" description="Helical" evidence="5">
    <location>
        <begin position="12"/>
        <end position="30"/>
    </location>
</feature>
<dbReference type="PANTHER" id="PTHR42715:SF10">
    <property type="entry name" value="BETA-GLUCOSIDASE"/>
    <property type="match status" value="1"/>
</dbReference>
<gene>
    <name evidence="7" type="ORF">V1I91_10440</name>
</gene>
<feature type="domain" description="Fibronectin type III-like" evidence="6">
    <location>
        <begin position="721"/>
        <end position="792"/>
    </location>
</feature>
<name>A0ABU7IV50_9FLAO</name>
<evidence type="ECO:0000259" key="6">
    <source>
        <dbReference type="SMART" id="SM01217"/>
    </source>
</evidence>
<dbReference type="InterPro" id="IPR013783">
    <property type="entry name" value="Ig-like_fold"/>
</dbReference>
<keyword evidence="4" id="KW-0326">Glycosidase</keyword>
<dbReference type="SMART" id="SM01217">
    <property type="entry name" value="Fn3_like"/>
    <property type="match status" value="1"/>
</dbReference>
<keyword evidence="5" id="KW-1133">Transmembrane helix</keyword>
<keyword evidence="2 4" id="KW-0378">Hydrolase</keyword>
<evidence type="ECO:0000256" key="5">
    <source>
        <dbReference type="SAM" id="Phobius"/>
    </source>
</evidence>
<evidence type="ECO:0000256" key="3">
    <source>
        <dbReference type="ARBA" id="ARBA00023277"/>
    </source>
</evidence>
<evidence type="ECO:0000256" key="4">
    <source>
        <dbReference type="RuleBase" id="RU361161"/>
    </source>
</evidence>
<dbReference type="InterPro" id="IPR002772">
    <property type="entry name" value="Glyco_hydro_3_C"/>
</dbReference>
<evidence type="ECO:0000313" key="7">
    <source>
        <dbReference type="EMBL" id="MEE1976488.1"/>
    </source>
</evidence>
<dbReference type="Gene3D" id="2.60.40.10">
    <property type="entry name" value="Immunoglobulins"/>
    <property type="match status" value="1"/>
</dbReference>
<dbReference type="InterPro" id="IPR036881">
    <property type="entry name" value="Glyco_hydro_3_C_sf"/>
</dbReference>
<dbReference type="Gene3D" id="3.20.20.300">
    <property type="entry name" value="Glycoside hydrolase, family 3, N-terminal domain"/>
    <property type="match status" value="1"/>
</dbReference>
<dbReference type="InterPro" id="IPR026891">
    <property type="entry name" value="Fn3-like"/>
</dbReference>
<keyword evidence="8" id="KW-1185">Reference proteome</keyword>
<dbReference type="Gene3D" id="3.40.50.1700">
    <property type="entry name" value="Glycoside hydrolase family 3 C-terminal domain"/>
    <property type="match status" value="1"/>
</dbReference>
<dbReference type="GO" id="GO:0016787">
    <property type="term" value="F:hydrolase activity"/>
    <property type="evidence" value="ECO:0007669"/>
    <property type="project" value="UniProtKB-KW"/>
</dbReference>
<dbReference type="PRINTS" id="PR00133">
    <property type="entry name" value="GLHYDRLASE3"/>
</dbReference>
<dbReference type="RefSeq" id="WP_272651186.1">
    <property type="nucleotide sequence ID" value="NZ_JAZDDG010000004.1"/>
</dbReference>